<feature type="domain" description="AMP-binding enzyme C-terminal" evidence="3">
    <location>
        <begin position="463"/>
        <end position="538"/>
    </location>
</feature>
<organism evidence="4 5">
    <name type="scientific">Streptomyces atratus</name>
    <dbReference type="NCBI Taxonomy" id="1893"/>
    <lineage>
        <taxon>Bacteria</taxon>
        <taxon>Bacillati</taxon>
        <taxon>Actinomycetota</taxon>
        <taxon>Actinomycetes</taxon>
        <taxon>Kitasatosporales</taxon>
        <taxon>Streptomycetaceae</taxon>
        <taxon>Streptomyces</taxon>
    </lineage>
</organism>
<gene>
    <name evidence="4" type="ORF">C5746_38470</name>
</gene>
<dbReference type="AlphaFoldDB" id="A0A2Z5JNK9"/>
<keyword evidence="4" id="KW-0808">Transferase</keyword>
<evidence type="ECO:0000313" key="4">
    <source>
        <dbReference type="EMBL" id="AXE81844.1"/>
    </source>
</evidence>
<feature type="region of interest" description="Disordered" evidence="1">
    <location>
        <begin position="115"/>
        <end position="139"/>
    </location>
</feature>
<dbReference type="GO" id="GO:0016740">
    <property type="term" value="F:transferase activity"/>
    <property type="evidence" value="ECO:0007669"/>
    <property type="project" value="UniProtKB-KW"/>
</dbReference>
<reference evidence="4 5" key="1">
    <citation type="journal article" date="2018" name="Front. Microbiol.">
        <title>Genome Sequencing of Streptomyces atratus SCSIOZH16 and Activation Production of Nocardamine via Metabolic Engineering.</title>
        <authorList>
            <person name="Li Y."/>
            <person name="Zhang C."/>
            <person name="Liu C."/>
            <person name="Ju J."/>
            <person name="Ma J."/>
        </authorList>
    </citation>
    <scope>NUCLEOTIDE SEQUENCE [LARGE SCALE GENOMIC DNA]</scope>
    <source>
        <strain evidence="4 5">SCSIO_ZH16</strain>
    </source>
</reference>
<dbReference type="InterPro" id="IPR042099">
    <property type="entry name" value="ANL_N_sf"/>
</dbReference>
<name>A0A2Z5JNK9_STRAR</name>
<dbReference type="InterPro" id="IPR000873">
    <property type="entry name" value="AMP-dep_synth/lig_dom"/>
</dbReference>
<proteinExistence type="predicted"/>
<dbReference type="PANTHER" id="PTHR45527:SF1">
    <property type="entry name" value="FATTY ACID SYNTHASE"/>
    <property type="match status" value="1"/>
</dbReference>
<dbReference type="InterPro" id="IPR020845">
    <property type="entry name" value="AMP-binding_CS"/>
</dbReference>
<dbReference type="KEGG" id="sata:C5746_38470"/>
<feature type="domain" description="AMP-dependent synthetase/ligase" evidence="2">
    <location>
        <begin position="9"/>
        <end position="415"/>
    </location>
</feature>
<evidence type="ECO:0000256" key="1">
    <source>
        <dbReference type="SAM" id="MobiDB-lite"/>
    </source>
</evidence>
<dbReference type="GO" id="GO:0031177">
    <property type="term" value="F:phosphopantetheine binding"/>
    <property type="evidence" value="ECO:0007669"/>
    <property type="project" value="TreeGrafter"/>
</dbReference>
<dbReference type="PRINTS" id="PR00154">
    <property type="entry name" value="AMPBINDING"/>
</dbReference>
<evidence type="ECO:0000313" key="5">
    <source>
        <dbReference type="Proteomes" id="UP000252698"/>
    </source>
</evidence>
<dbReference type="InterPro" id="IPR025110">
    <property type="entry name" value="AMP-bd_C"/>
</dbReference>
<dbReference type="PANTHER" id="PTHR45527">
    <property type="entry name" value="NONRIBOSOMAL PEPTIDE SYNTHETASE"/>
    <property type="match status" value="1"/>
</dbReference>
<dbReference type="InterPro" id="IPR045851">
    <property type="entry name" value="AMP-bd_C_sf"/>
</dbReference>
<dbReference type="RefSeq" id="WP_114248248.1">
    <property type="nucleotide sequence ID" value="NZ_CP027306.1"/>
</dbReference>
<accession>A0A2Z5JNK9</accession>
<evidence type="ECO:0000259" key="2">
    <source>
        <dbReference type="Pfam" id="PF00501"/>
    </source>
</evidence>
<dbReference type="CDD" id="cd05930">
    <property type="entry name" value="A_NRPS"/>
    <property type="match status" value="1"/>
</dbReference>
<dbReference type="Gene3D" id="3.40.50.12780">
    <property type="entry name" value="N-terminal domain of ligase-like"/>
    <property type="match status" value="1"/>
</dbReference>
<dbReference type="Pfam" id="PF00501">
    <property type="entry name" value="AMP-binding"/>
    <property type="match status" value="1"/>
</dbReference>
<dbReference type="PROSITE" id="PS00455">
    <property type="entry name" value="AMP_BINDING"/>
    <property type="match status" value="1"/>
</dbReference>
<dbReference type="Proteomes" id="UP000252698">
    <property type="component" value="Chromosome"/>
</dbReference>
<dbReference type="GO" id="GO:0044550">
    <property type="term" value="P:secondary metabolite biosynthetic process"/>
    <property type="evidence" value="ECO:0007669"/>
    <property type="project" value="TreeGrafter"/>
</dbReference>
<dbReference type="SUPFAM" id="SSF56801">
    <property type="entry name" value="Acetyl-CoA synthetase-like"/>
    <property type="match status" value="1"/>
</dbReference>
<feature type="region of interest" description="Disordered" evidence="1">
    <location>
        <begin position="538"/>
        <end position="560"/>
    </location>
</feature>
<dbReference type="Gene3D" id="3.30.300.30">
    <property type="match status" value="1"/>
</dbReference>
<dbReference type="InterPro" id="IPR020459">
    <property type="entry name" value="AMP-binding"/>
</dbReference>
<dbReference type="GeneID" id="95524194"/>
<dbReference type="GO" id="GO:0005737">
    <property type="term" value="C:cytoplasm"/>
    <property type="evidence" value="ECO:0007669"/>
    <property type="project" value="TreeGrafter"/>
</dbReference>
<dbReference type="Pfam" id="PF13193">
    <property type="entry name" value="AMP-binding_C"/>
    <property type="match status" value="1"/>
</dbReference>
<dbReference type="GO" id="GO:0043041">
    <property type="term" value="P:amino acid activation for nonribosomal peptide biosynthetic process"/>
    <property type="evidence" value="ECO:0007669"/>
    <property type="project" value="TreeGrafter"/>
</dbReference>
<evidence type="ECO:0000259" key="3">
    <source>
        <dbReference type="Pfam" id="PF13193"/>
    </source>
</evidence>
<sequence>MPTLVDALARSVAEHPTGEAVRLRGRSLDYAGLDRASSALAATMREAGVVPGDRVGLWLGKSVETVVAVHAVLKCGAAYVPVDPAAPPARAAYILKDCAVACLVTDRVRLDLLAPDTQGQSTDGQGGRDGHGTDGPGTDGWPAAVRLVVVVDEEEAEDGQATDAAPAVAVPPRLGWGRAARRPVPKGFRPASVAPGDLAYVLYTSGSTGVPKGVMLSHRNARAFVDWAVAEFRITSDDRLASHAPVHFDLSVFDIFAAAGTGACLVLVPENHKALGMALNRLVVAEKINVWYSVPGALVRMLDARNSGELASCGLRTVLFAGEAFPLKHLRRLRGVLGGAELYNLYGPTETNVCTFHRVTDEDLAPDRVAPPPIGTPCPYATTTLLDADGRAIPDVPGAEGELAVRGDSVMLGYWTSAGPPAEPAPVHRTGDIVRSDGARTYTFAGRRDHMVKVRGYRIEPEEIEATLLALPEVHETVCMAVGAGEDDVRLEAFVVPESGASIDEARLHHHCARTLPRYMVPARFAVVDGLPRTSTGKADRRALAAAAARSEEGPCTPES</sequence>
<dbReference type="Gene3D" id="3.40.50.980">
    <property type="match status" value="2"/>
</dbReference>
<protein>
    <submittedName>
        <fullName evidence="4">Amino acid adenyltransferase</fullName>
    </submittedName>
</protein>
<dbReference type="EMBL" id="CP027306">
    <property type="protein sequence ID" value="AXE81844.1"/>
    <property type="molecule type" value="Genomic_DNA"/>
</dbReference>